<reference evidence="10" key="1">
    <citation type="submission" date="2023-07" db="EMBL/GenBank/DDBJ databases">
        <title>Comparative genomics of wheat-associated soil bacteria to identify genetic determinants of phenazine resistance.</title>
        <authorList>
            <person name="Mouncey N."/>
        </authorList>
    </citation>
    <scope>NUCLEOTIDE SEQUENCE</scope>
    <source>
        <strain evidence="10">V4I22</strain>
    </source>
</reference>
<keyword evidence="7" id="KW-0046">Antibiotic resistance</keyword>
<keyword evidence="2" id="KW-0813">Transport</keyword>
<dbReference type="PANTHER" id="PTHR42718">
    <property type="entry name" value="MAJOR FACILITATOR SUPERFAMILY MULTIDRUG TRANSPORTER MFSC"/>
    <property type="match status" value="1"/>
</dbReference>
<feature type="transmembrane region" description="Helical" evidence="8">
    <location>
        <begin position="461"/>
        <end position="480"/>
    </location>
</feature>
<feature type="transmembrane region" description="Helical" evidence="8">
    <location>
        <begin position="314"/>
        <end position="336"/>
    </location>
</feature>
<dbReference type="EMBL" id="JAUSZV010000003">
    <property type="protein sequence ID" value="MDQ0904441.1"/>
    <property type="molecule type" value="Genomic_DNA"/>
</dbReference>
<feature type="transmembrane region" description="Helical" evidence="8">
    <location>
        <begin position="368"/>
        <end position="390"/>
    </location>
</feature>
<feature type="transmembrane region" description="Helical" evidence="8">
    <location>
        <begin position="212"/>
        <end position="229"/>
    </location>
</feature>
<proteinExistence type="predicted"/>
<dbReference type="InterPro" id="IPR020846">
    <property type="entry name" value="MFS_dom"/>
</dbReference>
<keyword evidence="3" id="KW-1003">Cell membrane</keyword>
<protein>
    <submittedName>
        <fullName evidence="10">EmrB/QacA subfamily drug resistance transporter</fullName>
    </submittedName>
</protein>
<dbReference type="InterPro" id="IPR036259">
    <property type="entry name" value="MFS_trans_sf"/>
</dbReference>
<evidence type="ECO:0000313" key="10">
    <source>
        <dbReference type="EMBL" id="MDQ0904441.1"/>
    </source>
</evidence>
<organism evidence="10 11">
    <name type="scientific">Streptomyces canus</name>
    <dbReference type="NCBI Taxonomy" id="58343"/>
    <lineage>
        <taxon>Bacteria</taxon>
        <taxon>Bacillati</taxon>
        <taxon>Actinomycetota</taxon>
        <taxon>Actinomycetes</taxon>
        <taxon>Kitasatosporales</taxon>
        <taxon>Streptomycetaceae</taxon>
        <taxon>Streptomyces</taxon>
        <taxon>Streptomyces aurantiacus group</taxon>
    </lineage>
</organism>
<name>A0AAW8F314_9ACTN</name>
<dbReference type="InterPro" id="IPR011701">
    <property type="entry name" value="MFS"/>
</dbReference>
<feature type="transmembrane region" description="Helical" evidence="8">
    <location>
        <begin position="343"/>
        <end position="362"/>
    </location>
</feature>
<feature type="transmembrane region" description="Helical" evidence="8">
    <location>
        <begin position="62"/>
        <end position="79"/>
    </location>
</feature>
<keyword evidence="6 8" id="KW-0472">Membrane</keyword>
<feature type="transmembrane region" description="Helical" evidence="8">
    <location>
        <begin position="91"/>
        <end position="109"/>
    </location>
</feature>
<feature type="transmembrane region" description="Helical" evidence="8">
    <location>
        <begin position="23"/>
        <end position="42"/>
    </location>
</feature>
<evidence type="ECO:0000256" key="3">
    <source>
        <dbReference type="ARBA" id="ARBA00022475"/>
    </source>
</evidence>
<dbReference type="GO" id="GO:0005886">
    <property type="term" value="C:plasma membrane"/>
    <property type="evidence" value="ECO:0007669"/>
    <property type="project" value="UniProtKB-SubCell"/>
</dbReference>
<dbReference type="GO" id="GO:0046677">
    <property type="term" value="P:response to antibiotic"/>
    <property type="evidence" value="ECO:0007669"/>
    <property type="project" value="UniProtKB-KW"/>
</dbReference>
<feature type="domain" description="Major facilitator superfamily (MFS) profile" evidence="9">
    <location>
        <begin position="25"/>
        <end position="484"/>
    </location>
</feature>
<dbReference type="Pfam" id="PF07690">
    <property type="entry name" value="MFS_1"/>
    <property type="match status" value="1"/>
</dbReference>
<keyword evidence="4 8" id="KW-0812">Transmembrane</keyword>
<evidence type="ECO:0000256" key="7">
    <source>
        <dbReference type="ARBA" id="ARBA00023251"/>
    </source>
</evidence>
<gene>
    <name evidence="10" type="ORF">QFZ22_000426</name>
</gene>
<feature type="transmembrane region" description="Helical" evidence="8">
    <location>
        <begin position="241"/>
        <end position="258"/>
    </location>
</feature>
<feature type="transmembrane region" description="Helical" evidence="8">
    <location>
        <begin position="121"/>
        <end position="141"/>
    </location>
</feature>
<dbReference type="RefSeq" id="WP_306972033.1">
    <property type="nucleotide sequence ID" value="NZ_JAUSYQ010000001.1"/>
</dbReference>
<dbReference type="PANTHER" id="PTHR42718:SF46">
    <property type="entry name" value="BLR6921 PROTEIN"/>
    <property type="match status" value="1"/>
</dbReference>
<feature type="transmembrane region" description="Helical" evidence="8">
    <location>
        <begin position="153"/>
        <end position="176"/>
    </location>
</feature>
<dbReference type="Gene3D" id="1.20.1720.10">
    <property type="entry name" value="Multidrug resistance protein D"/>
    <property type="match status" value="1"/>
</dbReference>
<evidence type="ECO:0000256" key="6">
    <source>
        <dbReference type="ARBA" id="ARBA00023136"/>
    </source>
</evidence>
<accession>A0AAW8F314</accession>
<evidence type="ECO:0000256" key="4">
    <source>
        <dbReference type="ARBA" id="ARBA00022692"/>
    </source>
</evidence>
<dbReference type="PROSITE" id="PS50850">
    <property type="entry name" value="MFS"/>
    <property type="match status" value="1"/>
</dbReference>
<dbReference type="GO" id="GO:0022857">
    <property type="term" value="F:transmembrane transporter activity"/>
    <property type="evidence" value="ECO:0007669"/>
    <property type="project" value="InterPro"/>
</dbReference>
<evidence type="ECO:0000259" key="9">
    <source>
        <dbReference type="PROSITE" id="PS50850"/>
    </source>
</evidence>
<dbReference type="PRINTS" id="PR01036">
    <property type="entry name" value="TCRTETB"/>
</dbReference>
<dbReference type="SUPFAM" id="SSF103473">
    <property type="entry name" value="MFS general substrate transporter"/>
    <property type="match status" value="1"/>
</dbReference>
<dbReference type="Proteomes" id="UP001234216">
    <property type="component" value="Unassembled WGS sequence"/>
</dbReference>
<sequence length="504" mass="51980">MATRSAAPAAGAGSEVTADPKRWWVLAVVCCAYLMVGLDLTVMNLALPEAQQDLGFSDGDRQWIVTAYALPYGSLLLFCGRLSDLMGRKRAFLIGLAGFAVASAVGGAAPNFETLVAARAAQGAFAALLSPSCLALMAVTFTDPKERGKAFGAIGGVIAAGGGLGLLLGGFLTSAFDWRWCMYVNLVFAVVALAGGLTLIARQAPSRNPMDIPGVLLACSGMFCVVYGFSNAEDGWGDAGTWGLLAVGGLLLIAFAAWQTRAAHPLLPPRVVLDRNRGGAYLTVLFVGAGFFGLLLFLIYYMQTVLGYSPLKSGAAVLPMVLATLVTTSVCGAKLFPRLGPRPMVPSGLLVTALGLVWLTRIEVDSTYATSILGPIIANGVGMGLVYAAALNTGTSGVRPEDSGIASATFSAGQQIGGAVGTALLNTIAATAVTDWLTDHTNGRPSPLQLQTAAVHSYTTVFWWSAAILASGAVIAAVLLRSGPLPTPEQHAGDPATRSEAQPA</sequence>
<evidence type="ECO:0000256" key="8">
    <source>
        <dbReference type="SAM" id="Phobius"/>
    </source>
</evidence>
<evidence type="ECO:0000256" key="2">
    <source>
        <dbReference type="ARBA" id="ARBA00022448"/>
    </source>
</evidence>
<dbReference type="AlphaFoldDB" id="A0AAW8F314"/>
<keyword evidence="5 8" id="KW-1133">Transmembrane helix</keyword>
<evidence type="ECO:0000256" key="5">
    <source>
        <dbReference type="ARBA" id="ARBA00022989"/>
    </source>
</evidence>
<evidence type="ECO:0000256" key="1">
    <source>
        <dbReference type="ARBA" id="ARBA00004651"/>
    </source>
</evidence>
<dbReference type="Gene3D" id="1.20.1250.20">
    <property type="entry name" value="MFS general substrate transporter like domains"/>
    <property type="match status" value="1"/>
</dbReference>
<dbReference type="CDD" id="cd17321">
    <property type="entry name" value="MFS_MMR_MDR_like"/>
    <property type="match status" value="1"/>
</dbReference>
<comment type="caution">
    <text evidence="10">The sequence shown here is derived from an EMBL/GenBank/DDBJ whole genome shotgun (WGS) entry which is preliminary data.</text>
</comment>
<feature type="transmembrane region" description="Helical" evidence="8">
    <location>
        <begin position="279"/>
        <end position="302"/>
    </location>
</feature>
<comment type="subcellular location">
    <subcellularLocation>
        <location evidence="1">Cell membrane</location>
        <topology evidence="1">Multi-pass membrane protein</topology>
    </subcellularLocation>
</comment>
<feature type="transmembrane region" description="Helical" evidence="8">
    <location>
        <begin position="182"/>
        <end position="200"/>
    </location>
</feature>
<evidence type="ECO:0000313" key="11">
    <source>
        <dbReference type="Proteomes" id="UP001234216"/>
    </source>
</evidence>